<evidence type="ECO:0000313" key="15">
    <source>
        <dbReference type="EMBL" id="SKC89294.1"/>
    </source>
</evidence>
<dbReference type="STRING" id="688867.SAMN05660236_5814"/>
<evidence type="ECO:0000259" key="13">
    <source>
        <dbReference type="PROSITE" id="PS51192"/>
    </source>
</evidence>
<dbReference type="GO" id="GO:0030894">
    <property type="term" value="C:replisome"/>
    <property type="evidence" value="ECO:0007669"/>
    <property type="project" value="TreeGrafter"/>
</dbReference>
<comment type="catalytic activity">
    <reaction evidence="9">
        <text>Couples ATP hydrolysis with the unwinding of duplex DNA by translocating in the 3'-5' direction.</text>
        <dbReference type="EC" id="5.6.2.4"/>
    </reaction>
</comment>
<protein>
    <recommendedName>
        <fullName evidence="11">ATP-dependent DNA helicase RecQ</fullName>
        <ecNumber evidence="10">5.6.2.4</ecNumber>
    </recommendedName>
    <alternativeName>
        <fullName evidence="12">DNA 3'-5' helicase RecQ</fullName>
    </alternativeName>
</protein>
<dbReference type="CDD" id="cd17920">
    <property type="entry name" value="DEXHc_RecQ"/>
    <property type="match status" value="1"/>
</dbReference>
<evidence type="ECO:0000256" key="6">
    <source>
        <dbReference type="ARBA" id="ARBA00022840"/>
    </source>
</evidence>
<evidence type="ECO:0000256" key="3">
    <source>
        <dbReference type="ARBA" id="ARBA00022741"/>
    </source>
</evidence>
<accession>A0A1T5MMR2</accession>
<keyword evidence="3" id="KW-0547">Nucleotide-binding</keyword>
<reference evidence="15 16" key="1">
    <citation type="submission" date="2017-02" db="EMBL/GenBank/DDBJ databases">
        <authorList>
            <person name="Peterson S.W."/>
        </authorList>
    </citation>
    <scope>NUCLEOTIDE SEQUENCE [LARGE SCALE GENOMIC DNA]</scope>
    <source>
        <strain evidence="15 16">DSM 25262</strain>
    </source>
</reference>
<dbReference type="GO" id="GO:0006281">
    <property type="term" value="P:DNA repair"/>
    <property type="evidence" value="ECO:0007669"/>
    <property type="project" value="TreeGrafter"/>
</dbReference>
<evidence type="ECO:0000256" key="12">
    <source>
        <dbReference type="ARBA" id="ARBA00044550"/>
    </source>
</evidence>
<dbReference type="GO" id="GO:0006310">
    <property type="term" value="P:DNA recombination"/>
    <property type="evidence" value="ECO:0007669"/>
    <property type="project" value="InterPro"/>
</dbReference>
<dbReference type="OrthoDB" id="9763310at2"/>
<dbReference type="Pfam" id="PF16124">
    <property type="entry name" value="RecQ_Zn_bind"/>
    <property type="match status" value="1"/>
</dbReference>
<dbReference type="PROSITE" id="PS51192">
    <property type="entry name" value="HELICASE_ATP_BIND_1"/>
    <property type="match status" value="1"/>
</dbReference>
<evidence type="ECO:0000256" key="5">
    <source>
        <dbReference type="ARBA" id="ARBA00022806"/>
    </source>
</evidence>
<dbReference type="Pfam" id="PF00270">
    <property type="entry name" value="DEAD"/>
    <property type="match status" value="1"/>
</dbReference>
<evidence type="ECO:0000259" key="14">
    <source>
        <dbReference type="PROSITE" id="PS51194"/>
    </source>
</evidence>
<dbReference type="SMART" id="SM00487">
    <property type="entry name" value="DEXDc"/>
    <property type="match status" value="1"/>
</dbReference>
<dbReference type="InterPro" id="IPR001650">
    <property type="entry name" value="Helicase_C-like"/>
</dbReference>
<dbReference type="InterPro" id="IPR032284">
    <property type="entry name" value="RecQ_Zn-bd"/>
</dbReference>
<dbReference type="GO" id="GO:0043138">
    <property type="term" value="F:3'-5' DNA helicase activity"/>
    <property type="evidence" value="ECO:0007669"/>
    <property type="project" value="UniProtKB-EC"/>
</dbReference>
<dbReference type="Proteomes" id="UP000190961">
    <property type="component" value="Unassembled WGS sequence"/>
</dbReference>
<dbReference type="AlphaFoldDB" id="A0A1T5MMR2"/>
<dbReference type="GO" id="GO:0043590">
    <property type="term" value="C:bacterial nucleoid"/>
    <property type="evidence" value="ECO:0007669"/>
    <property type="project" value="TreeGrafter"/>
</dbReference>
<evidence type="ECO:0000256" key="4">
    <source>
        <dbReference type="ARBA" id="ARBA00022801"/>
    </source>
</evidence>
<dbReference type="GO" id="GO:0005524">
    <property type="term" value="F:ATP binding"/>
    <property type="evidence" value="ECO:0007669"/>
    <property type="project" value="UniProtKB-KW"/>
</dbReference>
<name>A0A1T5MMR2_9BACT</name>
<dbReference type="FunFam" id="3.40.50.300:FF:001389">
    <property type="entry name" value="ATP-dependent DNA helicase RecQ"/>
    <property type="match status" value="1"/>
</dbReference>
<evidence type="ECO:0000256" key="1">
    <source>
        <dbReference type="ARBA" id="ARBA00005446"/>
    </source>
</evidence>
<dbReference type="InterPro" id="IPR027417">
    <property type="entry name" value="P-loop_NTPase"/>
</dbReference>
<dbReference type="PANTHER" id="PTHR13710">
    <property type="entry name" value="DNA HELICASE RECQ FAMILY MEMBER"/>
    <property type="match status" value="1"/>
</dbReference>
<evidence type="ECO:0000256" key="7">
    <source>
        <dbReference type="ARBA" id="ARBA00023125"/>
    </source>
</evidence>
<dbReference type="Pfam" id="PF00271">
    <property type="entry name" value="Helicase_C"/>
    <property type="match status" value="1"/>
</dbReference>
<dbReference type="NCBIfam" id="TIGR00614">
    <property type="entry name" value="recQ_fam"/>
    <property type="match status" value="1"/>
</dbReference>
<dbReference type="GO" id="GO:0016787">
    <property type="term" value="F:hydrolase activity"/>
    <property type="evidence" value="ECO:0007669"/>
    <property type="project" value="UniProtKB-KW"/>
</dbReference>
<dbReference type="CDD" id="cd18794">
    <property type="entry name" value="SF2_C_RecQ"/>
    <property type="match status" value="1"/>
</dbReference>
<keyword evidence="4" id="KW-0378">Hydrolase</keyword>
<dbReference type="RefSeq" id="WP_079690311.1">
    <property type="nucleotide sequence ID" value="NZ_FUZU01000005.1"/>
</dbReference>
<keyword evidence="6" id="KW-0067">ATP-binding</keyword>
<dbReference type="InterPro" id="IPR011545">
    <property type="entry name" value="DEAD/DEAH_box_helicase_dom"/>
</dbReference>
<dbReference type="GO" id="GO:0046872">
    <property type="term" value="F:metal ion binding"/>
    <property type="evidence" value="ECO:0007669"/>
    <property type="project" value="UniProtKB-KW"/>
</dbReference>
<organism evidence="15 16">
    <name type="scientific">Ohtaekwangia koreensis</name>
    <dbReference type="NCBI Taxonomy" id="688867"/>
    <lineage>
        <taxon>Bacteria</taxon>
        <taxon>Pseudomonadati</taxon>
        <taxon>Bacteroidota</taxon>
        <taxon>Cytophagia</taxon>
        <taxon>Cytophagales</taxon>
        <taxon>Fulvivirgaceae</taxon>
        <taxon>Ohtaekwangia</taxon>
    </lineage>
</organism>
<dbReference type="PROSITE" id="PS51194">
    <property type="entry name" value="HELICASE_CTER"/>
    <property type="match status" value="1"/>
</dbReference>
<keyword evidence="7" id="KW-0238">DNA-binding</keyword>
<sequence length="639" mass="73434">METPVSILKKYWQHGQFRPLQEDIITSVLQGHDTLALLPTGGGKSVCFQVPALLLDGICIVITPLIALMKDQVEQLKRRGILAVAIHSGMHRREIDILLDNCIYGPVKFLYVSPERLQTELFIARAKQMKIALIAIDEAHCISQWGYDFRPPYLQIPSLRELKPDAPVIALTATATLLVKEDIMEKLAFRQPAAVFQKSFARENLSFVVRKTENKEKKLLDILQKVKGSAIIYVRSRKATQQIAEWLSKRGISASYYHAGLDFEDRSKRQEEWIHDKSRVMVATNAFGMGIDKPNVRLVVHLDIPENIESYYQEAGRAGRDGIRSFAVILYQDSDVVSLQFKTEQAHPSPEVLKKVYQALANYYQLAIGSSGGESYDFDLHDFAERFKYHQAEVYIALKKLEEEGFIQFNESFYNPSHLFLAVDKAKLYEFQIANARFDPVIKMLLRLYGGELFADFVKISEPYLARGLKVSDREMITILQHLHELNIVVYQPMKNKPQITFVMPRQDADKLPLNNQRLEERKKLITDKMKAIVNFTTETHRCRMQVIQAYFGEETFTVCGLCDVCIEQRKANNHSAFELLRAEIVTIMKGASMTIEELEEYIEPTDHELFADVVRDLVDEGLLKYDDSWRLQLSEQRN</sequence>
<dbReference type="GO" id="GO:0005737">
    <property type="term" value="C:cytoplasm"/>
    <property type="evidence" value="ECO:0007669"/>
    <property type="project" value="TreeGrafter"/>
</dbReference>
<evidence type="ECO:0000256" key="9">
    <source>
        <dbReference type="ARBA" id="ARBA00034617"/>
    </source>
</evidence>
<proteinExistence type="inferred from homology"/>
<evidence type="ECO:0000256" key="2">
    <source>
        <dbReference type="ARBA" id="ARBA00022723"/>
    </source>
</evidence>
<evidence type="ECO:0000313" key="16">
    <source>
        <dbReference type="Proteomes" id="UP000190961"/>
    </source>
</evidence>
<keyword evidence="2" id="KW-0479">Metal-binding</keyword>
<gene>
    <name evidence="15" type="ORF">SAMN05660236_5814</name>
</gene>
<feature type="domain" description="Helicase C-terminal" evidence="14">
    <location>
        <begin position="218"/>
        <end position="364"/>
    </location>
</feature>
<dbReference type="EC" id="5.6.2.4" evidence="10"/>
<dbReference type="Gene3D" id="1.10.10.10">
    <property type="entry name" value="Winged helix-like DNA-binding domain superfamily/Winged helix DNA-binding domain"/>
    <property type="match status" value="1"/>
</dbReference>
<dbReference type="GO" id="GO:0009378">
    <property type="term" value="F:four-way junction helicase activity"/>
    <property type="evidence" value="ECO:0007669"/>
    <property type="project" value="TreeGrafter"/>
</dbReference>
<evidence type="ECO:0000256" key="11">
    <source>
        <dbReference type="ARBA" id="ARBA00044535"/>
    </source>
</evidence>
<dbReference type="SMART" id="SM00490">
    <property type="entry name" value="HELICc"/>
    <property type="match status" value="1"/>
</dbReference>
<dbReference type="SUPFAM" id="SSF52540">
    <property type="entry name" value="P-loop containing nucleoside triphosphate hydrolases"/>
    <property type="match status" value="1"/>
</dbReference>
<feature type="domain" description="Helicase ATP-binding" evidence="13">
    <location>
        <begin position="25"/>
        <end position="193"/>
    </location>
</feature>
<dbReference type="EMBL" id="FUZU01000005">
    <property type="protein sequence ID" value="SKC89294.1"/>
    <property type="molecule type" value="Genomic_DNA"/>
</dbReference>
<comment type="similarity">
    <text evidence="1">Belongs to the helicase family. RecQ subfamily.</text>
</comment>
<dbReference type="GO" id="GO:0003677">
    <property type="term" value="F:DNA binding"/>
    <property type="evidence" value="ECO:0007669"/>
    <property type="project" value="UniProtKB-KW"/>
</dbReference>
<evidence type="ECO:0000256" key="10">
    <source>
        <dbReference type="ARBA" id="ARBA00034808"/>
    </source>
</evidence>
<keyword evidence="5 15" id="KW-0347">Helicase</keyword>
<dbReference type="InterPro" id="IPR036388">
    <property type="entry name" value="WH-like_DNA-bd_sf"/>
</dbReference>
<dbReference type="PANTHER" id="PTHR13710:SF105">
    <property type="entry name" value="ATP-DEPENDENT DNA HELICASE Q1"/>
    <property type="match status" value="1"/>
</dbReference>
<dbReference type="Gene3D" id="3.40.50.300">
    <property type="entry name" value="P-loop containing nucleotide triphosphate hydrolases"/>
    <property type="match status" value="2"/>
</dbReference>
<keyword evidence="8" id="KW-0413">Isomerase</keyword>
<keyword evidence="16" id="KW-1185">Reference proteome</keyword>
<evidence type="ECO:0000256" key="8">
    <source>
        <dbReference type="ARBA" id="ARBA00023235"/>
    </source>
</evidence>
<dbReference type="InterPro" id="IPR014001">
    <property type="entry name" value="Helicase_ATP-bd"/>
</dbReference>
<dbReference type="InterPro" id="IPR004589">
    <property type="entry name" value="DNA_helicase_ATP-dep_RecQ"/>
</dbReference>